<dbReference type="Proteomes" id="UP000264883">
    <property type="component" value="Chromosome"/>
</dbReference>
<gene>
    <name evidence="9" type="ORF">BEN51_00245</name>
</gene>
<dbReference type="OrthoDB" id="9813689at2"/>
<feature type="transmembrane region" description="Helical" evidence="8">
    <location>
        <begin position="12"/>
        <end position="31"/>
    </location>
</feature>
<keyword evidence="5 8" id="KW-1133">Transmembrane helix</keyword>
<comment type="subcellular location">
    <subcellularLocation>
        <location evidence="1">Cell membrane</location>
        <topology evidence="1">Multi-pass membrane protein</topology>
    </subcellularLocation>
</comment>
<feature type="transmembrane region" description="Helical" evidence="8">
    <location>
        <begin position="193"/>
        <end position="216"/>
    </location>
</feature>
<dbReference type="EMBL" id="CP016786">
    <property type="protein sequence ID" value="ASW41993.1"/>
    <property type="molecule type" value="Genomic_DNA"/>
</dbReference>
<evidence type="ECO:0000256" key="6">
    <source>
        <dbReference type="ARBA" id="ARBA00023136"/>
    </source>
</evidence>
<evidence type="ECO:0000256" key="3">
    <source>
        <dbReference type="ARBA" id="ARBA00022475"/>
    </source>
</evidence>
<evidence type="ECO:0000256" key="7">
    <source>
        <dbReference type="PIRSR" id="PIRSR604254-1"/>
    </source>
</evidence>
<name>A0A343J8Y5_9CLOT</name>
<evidence type="ECO:0000256" key="1">
    <source>
        <dbReference type="ARBA" id="ARBA00004651"/>
    </source>
</evidence>
<dbReference type="RefSeq" id="WP_119864126.1">
    <property type="nucleotide sequence ID" value="NZ_CP016786.1"/>
</dbReference>
<dbReference type="GO" id="GO:0046872">
    <property type="term" value="F:metal ion binding"/>
    <property type="evidence" value="ECO:0007669"/>
    <property type="project" value="UniProtKB-KW"/>
</dbReference>
<proteinExistence type="inferred from homology"/>
<dbReference type="InterPro" id="IPR004254">
    <property type="entry name" value="AdipoR/HlyIII-related"/>
</dbReference>
<keyword evidence="4 8" id="KW-0812">Transmembrane</keyword>
<accession>A0A343J8Y5</accession>
<sequence>MKSITKLREPINCLTHGIGFVLSLIALILMTTKGIINGLNGKGISALVIFGVSLCLLYLTSSTYHGVKCKENIILTLRKLDHSMIFVLISGSYAPYCLIALEDFNGTLFFIIISALGILGIIFKLLWFNCPRWLQTALYIALGWAAAFLIKPLSNVLDFPSLLFLIIGGVLYTIGGVIYGLKPEKMKFGQFGFHEIFHIFIMLGSLCHFISVFFYII</sequence>
<dbReference type="KEGG" id="cia:BEN51_00245"/>
<keyword evidence="10" id="KW-1185">Reference proteome</keyword>
<evidence type="ECO:0000313" key="9">
    <source>
        <dbReference type="EMBL" id="ASW41993.1"/>
    </source>
</evidence>
<comment type="similarity">
    <text evidence="2">Belongs to the UPF0073 (Hly-III) family.</text>
</comment>
<feature type="binding site" evidence="7">
    <location>
        <position position="65"/>
    </location>
    <ligand>
        <name>Zn(2+)</name>
        <dbReference type="ChEBI" id="CHEBI:29105"/>
    </ligand>
</feature>
<feature type="transmembrane region" description="Helical" evidence="8">
    <location>
        <begin position="107"/>
        <end position="126"/>
    </location>
</feature>
<organism evidence="9 10">
    <name type="scientific">Clostridium isatidis</name>
    <dbReference type="NCBI Taxonomy" id="182773"/>
    <lineage>
        <taxon>Bacteria</taxon>
        <taxon>Bacillati</taxon>
        <taxon>Bacillota</taxon>
        <taxon>Clostridia</taxon>
        <taxon>Eubacteriales</taxon>
        <taxon>Clostridiaceae</taxon>
        <taxon>Clostridium</taxon>
    </lineage>
</organism>
<evidence type="ECO:0000256" key="4">
    <source>
        <dbReference type="ARBA" id="ARBA00022692"/>
    </source>
</evidence>
<feature type="transmembrane region" description="Helical" evidence="8">
    <location>
        <begin position="133"/>
        <end position="150"/>
    </location>
</feature>
<reference evidence="9 10" key="1">
    <citation type="submission" date="2016-08" db="EMBL/GenBank/DDBJ databases">
        <title>Complete Genome Sequence Of The Indigo Reducing Clostridium isatidis DSM15098.</title>
        <authorList>
            <person name="Little G.T."/>
            <person name="Minton N.P."/>
        </authorList>
    </citation>
    <scope>NUCLEOTIDE SEQUENCE [LARGE SCALE GENOMIC DNA]</scope>
    <source>
        <strain evidence="9 10">DSM 15098</strain>
    </source>
</reference>
<evidence type="ECO:0000313" key="10">
    <source>
        <dbReference type="Proteomes" id="UP000264883"/>
    </source>
</evidence>
<protein>
    <submittedName>
        <fullName evidence="9">Hemolysin</fullName>
    </submittedName>
</protein>
<keyword evidence="7" id="KW-0862">Zinc</keyword>
<dbReference type="NCBIfam" id="TIGR01065">
    <property type="entry name" value="hlyIII"/>
    <property type="match status" value="1"/>
</dbReference>
<dbReference type="GO" id="GO:0140911">
    <property type="term" value="F:pore-forming activity"/>
    <property type="evidence" value="ECO:0007669"/>
    <property type="project" value="InterPro"/>
</dbReference>
<dbReference type="PANTHER" id="PTHR20855">
    <property type="entry name" value="ADIPOR/PROGESTIN RECEPTOR-RELATED"/>
    <property type="match status" value="1"/>
</dbReference>
<dbReference type="AlphaFoldDB" id="A0A343J8Y5"/>
<keyword evidence="6 8" id="KW-0472">Membrane</keyword>
<dbReference type="InterPro" id="IPR005744">
    <property type="entry name" value="Hy-lIII"/>
</dbReference>
<dbReference type="GO" id="GO:0005886">
    <property type="term" value="C:plasma membrane"/>
    <property type="evidence" value="ECO:0007669"/>
    <property type="project" value="UniProtKB-SubCell"/>
</dbReference>
<feature type="binding site" evidence="7">
    <location>
        <position position="194"/>
    </location>
    <ligand>
        <name>Zn(2+)</name>
        <dbReference type="ChEBI" id="CHEBI:29105"/>
    </ligand>
</feature>
<evidence type="ECO:0000256" key="2">
    <source>
        <dbReference type="ARBA" id="ARBA00008488"/>
    </source>
</evidence>
<dbReference type="Pfam" id="PF03006">
    <property type="entry name" value="HlyIII"/>
    <property type="match status" value="1"/>
</dbReference>
<feature type="transmembrane region" description="Helical" evidence="8">
    <location>
        <begin position="162"/>
        <end position="181"/>
    </location>
</feature>
<evidence type="ECO:0000256" key="8">
    <source>
        <dbReference type="SAM" id="Phobius"/>
    </source>
</evidence>
<feature type="transmembrane region" description="Helical" evidence="8">
    <location>
        <begin position="82"/>
        <end position="101"/>
    </location>
</feature>
<keyword evidence="3" id="KW-1003">Cell membrane</keyword>
<feature type="transmembrane region" description="Helical" evidence="8">
    <location>
        <begin position="43"/>
        <end position="61"/>
    </location>
</feature>
<dbReference type="PANTHER" id="PTHR20855:SF3">
    <property type="entry name" value="LD03007P"/>
    <property type="match status" value="1"/>
</dbReference>
<keyword evidence="7" id="KW-0479">Metal-binding</keyword>
<feature type="binding site" evidence="7">
    <location>
        <position position="198"/>
    </location>
    <ligand>
        <name>Zn(2+)</name>
        <dbReference type="ChEBI" id="CHEBI:29105"/>
    </ligand>
</feature>
<evidence type="ECO:0000256" key="5">
    <source>
        <dbReference type="ARBA" id="ARBA00022989"/>
    </source>
</evidence>